<dbReference type="Pfam" id="PF03968">
    <property type="entry name" value="LptD_N"/>
    <property type="match status" value="1"/>
</dbReference>
<keyword evidence="2 4" id="KW-0732">Signal</keyword>
<comment type="function">
    <text evidence="4">Involved in the assembly of lipopolysaccharide (LPS). Required for the translocation of LPS from the inner membrane to the outer membrane.</text>
</comment>
<dbReference type="RefSeq" id="WP_072428351.1">
    <property type="nucleotide sequence ID" value="NZ_FPKR01000006.1"/>
</dbReference>
<dbReference type="EMBL" id="FPKR01000006">
    <property type="protein sequence ID" value="SFZ76020.1"/>
    <property type="molecule type" value="Genomic_DNA"/>
</dbReference>
<accession>A0A1K2HGS7</accession>
<evidence type="ECO:0000256" key="1">
    <source>
        <dbReference type="ARBA" id="ARBA00022448"/>
    </source>
</evidence>
<sequence length="184" mass="19784" precursor="true">MPRPNAERLLQLCLLASLTLTAQAELADRSKPIHIDAGSGQRDEKKGLSVLEGGVKLTQGSLSLQAEKATLQALPSGDQQVRAQGRPVAFRQKLEGERGWLEARADKLEYDSSNGEVRLMGQAWLKSGGDEISASSISYNTQTEQYRAEGSPASTPGSDGRLRMVIQPRVKTEPAATAEGQSKP</sequence>
<reference evidence="7 8" key="1">
    <citation type="submission" date="2016-11" db="EMBL/GenBank/DDBJ databases">
        <authorList>
            <person name="Jaros S."/>
            <person name="Januszkiewicz K."/>
            <person name="Wedrychowicz H."/>
        </authorList>
    </citation>
    <scope>NUCLEOTIDE SEQUENCE [LARGE SCALE GENOMIC DNA]</scope>
    <source>
        <strain evidence="7 8">DSM 18899</strain>
    </source>
</reference>
<protein>
    <recommendedName>
        <fullName evidence="4">Lipopolysaccharide export system protein LptA</fullName>
    </recommendedName>
</protein>
<dbReference type="GO" id="GO:0009279">
    <property type="term" value="C:cell outer membrane"/>
    <property type="evidence" value="ECO:0007669"/>
    <property type="project" value="TreeGrafter"/>
</dbReference>
<feature type="signal peptide" evidence="4">
    <location>
        <begin position="1"/>
        <end position="24"/>
    </location>
</feature>
<organism evidence="7 8">
    <name type="scientific">Chitinimonas taiwanensis DSM 18899</name>
    <dbReference type="NCBI Taxonomy" id="1121279"/>
    <lineage>
        <taxon>Bacteria</taxon>
        <taxon>Pseudomonadati</taxon>
        <taxon>Pseudomonadota</taxon>
        <taxon>Betaproteobacteria</taxon>
        <taxon>Neisseriales</taxon>
        <taxon>Chitinibacteraceae</taxon>
        <taxon>Chitinimonas</taxon>
    </lineage>
</organism>
<keyword evidence="8" id="KW-1185">Reference proteome</keyword>
<comment type="similarity">
    <text evidence="4">Belongs to the LptA family.</text>
</comment>
<evidence type="ECO:0000313" key="8">
    <source>
        <dbReference type="Proteomes" id="UP000186513"/>
    </source>
</evidence>
<feature type="region of interest" description="Disordered" evidence="5">
    <location>
        <begin position="143"/>
        <end position="184"/>
    </location>
</feature>
<dbReference type="GO" id="GO:0015920">
    <property type="term" value="P:lipopolysaccharide transport"/>
    <property type="evidence" value="ECO:0007669"/>
    <property type="project" value="UniProtKB-UniRule"/>
</dbReference>
<dbReference type="InterPro" id="IPR005653">
    <property type="entry name" value="OstA-like_N"/>
</dbReference>
<evidence type="ECO:0000256" key="3">
    <source>
        <dbReference type="ARBA" id="ARBA00022764"/>
    </source>
</evidence>
<dbReference type="OrthoDB" id="5294855at2"/>
<gene>
    <name evidence="4" type="primary">lptA</name>
    <name evidence="7" type="ORF">SAMN02745887_01843</name>
</gene>
<comment type="subcellular location">
    <subcellularLocation>
        <location evidence="4">Periplasm</location>
    </subcellularLocation>
</comment>
<dbReference type="STRING" id="1121279.SAMN02745887_01843"/>
<dbReference type="Proteomes" id="UP000186513">
    <property type="component" value="Unassembled WGS sequence"/>
</dbReference>
<dbReference type="Gene3D" id="2.60.450.10">
    <property type="entry name" value="Lipopolysaccharide (LPS) transport protein A like domain"/>
    <property type="match status" value="1"/>
</dbReference>
<dbReference type="NCBIfam" id="TIGR03002">
    <property type="entry name" value="outer_YhbN_LptA"/>
    <property type="match status" value="1"/>
</dbReference>
<feature type="chain" id="PRO_5013407546" description="Lipopolysaccharide export system protein LptA" evidence="4">
    <location>
        <begin position="25"/>
        <end position="184"/>
    </location>
</feature>
<evidence type="ECO:0000256" key="5">
    <source>
        <dbReference type="SAM" id="MobiDB-lite"/>
    </source>
</evidence>
<comment type="subunit">
    <text evidence="4">Component of the lipopolysaccharide transport and assembly complex.</text>
</comment>
<dbReference type="GO" id="GO:0017089">
    <property type="term" value="F:glycolipid transfer activity"/>
    <property type="evidence" value="ECO:0007669"/>
    <property type="project" value="TreeGrafter"/>
</dbReference>
<proteinExistence type="inferred from homology"/>
<dbReference type="PANTHER" id="PTHR36504">
    <property type="entry name" value="LIPOPOLYSACCHARIDE EXPORT SYSTEM PROTEIN LPTA"/>
    <property type="match status" value="1"/>
</dbReference>
<dbReference type="PANTHER" id="PTHR36504:SF1">
    <property type="entry name" value="LIPOPOLYSACCHARIDE EXPORT SYSTEM PROTEIN LPTA"/>
    <property type="match status" value="1"/>
</dbReference>
<dbReference type="HAMAP" id="MF_01914">
    <property type="entry name" value="LPS_assembly_LptA"/>
    <property type="match status" value="1"/>
</dbReference>
<dbReference type="GO" id="GO:0043165">
    <property type="term" value="P:Gram-negative-bacterium-type cell outer membrane assembly"/>
    <property type="evidence" value="ECO:0007669"/>
    <property type="project" value="UniProtKB-UniRule"/>
</dbReference>
<evidence type="ECO:0000256" key="2">
    <source>
        <dbReference type="ARBA" id="ARBA00022729"/>
    </source>
</evidence>
<dbReference type="GO" id="GO:0030288">
    <property type="term" value="C:outer membrane-bounded periplasmic space"/>
    <property type="evidence" value="ECO:0007669"/>
    <property type="project" value="TreeGrafter"/>
</dbReference>
<dbReference type="InterPro" id="IPR052037">
    <property type="entry name" value="LPS_export_LptA"/>
</dbReference>
<dbReference type="AlphaFoldDB" id="A0A1K2HGS7"/>
<evidence type="ECO:0000259" key="6">
    <source>
        <dbReference type="Pfam" id="PF03968"/>
    </source>
</evidence>
<dbReference type="GO" id="GO:0001530">
    <property type="term" value="F:lipopolysaccharide binding"/>
    <property type="evidence" value="ECO:0007669"/>
    <property type="project" value="InterPro"/>
</dbReference>
<name>A0A1K2HGS7_9NEIS</name>
<keyword evidence="3 4" id="KW-0574">Periplasm</keyword>
<evidence type="ECO:0000313" key="7">
    <source>
        <dbReference type="EMBL" id="SFZ76020.1"/>
    </source>
</evidence>
<feature type="domain" description="Organic solvent tolerance-like N-terminal" evidence="6">
    <location>
        <begin position="34"/>
        <end position="144"/>
    </location>
</feature>
<dbReference type="InterPro" id="IPR014340">
    <property type="entry name" value="LptA"/>
</dbReference>
<evidence type="ECO:0000256" key="4">
    <source>
        <dbReference type="HAMAP-Rule" id="MF_01914"/>
    </source>
</evidence>
<keyword evidence="1 4" id="KW-0813">Transport</keyword>